<comment type="caution">
    <text evidence="1">The sequence shown here is derived from an EMBL/GenBank/DDBJ whole genome shotgun (WGS) entry which is preliminary data.</text>
</comment>
<accession>A0ABD0R663</accession>
<evidence type="ECO:0000313" key="1">
    <source>
        <dbReference type="EMBL" id="KAL0193383.1"/>
    </source>
</evidence>
<reference evidence="1 2" key="1">
    <citation type="submission" date="2024-05" db="EMBL/GenBank/DDBJ databases">
        <title>Genome sequencing and assembly of Indian major carp, Cirrhinus mrigala (Hamilton, 1822).</title>
        <authorList>
            <person name="Mohindra V."/>
            <person name="Chowdhury L.M."/>
            <person name="Lal K."/>
            <person name="Jena J.K."/>
        </authorList>
    </citation>
    <scope>NUCLEOTIDE SEQUENCE [LARGE SCALE GENOMIC DNA]</scope>
    <source>
        <strain evidence="1">CM1030</strain>
        <tissue evidence="1">Blood</tissue>
    </source>
</reference>
<organism evidence="1 2">
    <name type="scientific">Cirrhinus mrigala</name>
    <name type="common">Mrigala</name>
    <dbReference type="NCBI Taxonomy" id="683832"/>
    <lineage>
        <taxon>Eukaryota</taxon>
        <taxon>Metazoa</taxon>
        <taxon>Chordata</taxon>
        <taxon>Craniata</taxon>
        <taxon>Vertebrata</taxon>
        <taxon>Euteleostomi</taxon>
        <taxon>Actinopterygii</taxon>
        <taxon>Neopterygii</taxon>
        <taxon>Teleostei</taxon>
        <taxon>Ostariophysi</taxon>
        <taxon>Cypriniformes</taxon>
        <taxon>Cyprinidae</taxon>
        <taxon>Labeoninae</taxon>
        <taxon>Labeonini</taxon>
        <taxon>Cirrhinus</taxon>
    </lineage>
</organism>
<name>A0ABD0R663_CIRMR</name>
<evidence type="ECO:0000313" key="2">
    <source>
        <dbReference type="Proteomes" id="UP001529510"/>
    </source>
</evidence>
<dbReference type="Proteomes" id="UP001529510">
    <property type="component" value="Unassembled WGS sequence"/>
</dbReference>
<gene>
    <name evidence="1" type="ORF">M9458_011679</name>
</gene>
<feature type="non-terminal residue" evidence="1">
    <location>
        <position position="1"/>
    </location>
</feature>
<protein>
    <submittedName>
        <fullName evidence="1">Uncharacterized protein</fullName>
    </submittedName>
</protein>
<dbReference type="AlphaFoldDB" id="A0ABD0R663"/>
<proteinExistence type="predicted"/>
<dbReference type="EMBL" id="JAMKFB020000005">
    <property type="protein sequence ID" value="KAL0193383.1"/>
    <property type="molecule type" value="Genomic_DNA"/>
</dbReference>
<keyword evidence="2" id="KW-1185">Reference proteome</keyword>
<sequence length="123" mass="14204">NDCLVWEDEWRGYRNDNKSILDHTNMSMVIREKGVYLKDNNYTVDLKILVDFNGGTEDVFSAAHDTKVVNGNSHPDAKLNTFLLMKMDSSSKLSVRVFPSNLVDFQPRPFSTFITIIKWANDW</sequence>